<evidence type="ECO:0000313" key="3">
    <source>
        <dbReference type="Proteomes" id="UP000474024"/>
    </source>
</evidence>
<reference evidence="2 3" key="1">
    <citation type="submission" date="2019-08" db="EMBL/GenBank/DDBJ databases">
        <title>In-depth cultivation of the pig gut microbiome towards novel bacterial diversity and tailored functional studies.</title>
        <authorList>
            <person name="Wylensek D."/>
            <person name="Hitch T.C.A."/>
            <person name="Clavel T."/>
        </authorList>
    </citation>
    <scope>NUCLEOTIDE SEQUENCE [LARGE SCALE GENOMIC DNA]</scope>
    <source>
        <strain evidence="2 3">MUC/MUC-530-WT-4D</strain>
    </source>
</reference>
<dbReference type="Pfam" id="PF07454">
    <property type="entry name" value="SpoIIP"/>
    <property type="match status" value="1"/>
</dbReference>
<feature type="compositionally biased region" description="Basic and acidic residues" evidence="1">
    <location>
        <begin position="35"/>
        <end position="48"/>
    </location>
</feature>
<evidence type="ECO:0000256" key="1">
    <source>
        <dbReference type="SAM" id="MobiDB-lite"/>
    </source>
</evidence>
<dbReference type="AlphaFoldDB" id="A0A6L5YS95"/>
<accession>A0A6L5YS95</accession>
<dbReference type="NCBIfam" id="TIGR02867">
    <property type="entry name" value="spore_II_P"/>
    <property type="match status" value="1"/>
</dbReference>
<dbReference type="InterPro" id="IPR010897">
    <property type="entry name" value="Spore_II_P"/>
</dbReference>
<organism evidence="2 3">
    <name type="scientific">Roseburia porci</name>
    <dbReference type="NCBI Taxonomy" id="2605790"/>
    <lineage>
        <taxon>Bacteria</taxon>
        <taxon>Bacillati</taxon>
        <taxon>Bacillota</taxon>
        <taxon>Clostridia</taxon>
        <taxon>Lachnospirales</taxon>
        <taxon>Lachnospiraceae</taxon>
        <taxon>Roseburia</taxon>
    </lineage>
</organism>
<keyword evidence="3" id="KW-1185">Reference proteome</keyword>
<feature type="region of interest" description="Disordered" evidence="1">
    <location>
        <begin position="27"/>
        <end position="60"/>
    </location>
</feature>
<gene>
    <name evidence="2" type="ORF">FYJ75_07305</name>
</gene>
<dbReference type="EMBL" id="VUNI01000010">
    <property type="protein sequence ID" value="MST74839.1"/>
    <property type="molecule type" value="Genomic_DNA"/>
</dbReference>
<sequence length="325" mass="36738">MEEQMKYENLAVQENTDIVHMLEENETKVAGNDAKVPDDELNDAKNEEVQNTQEENENAEVQQTVSADEKLVTYSIDQMRDFDYLRQTFYQIDSSTTTNSDQLNVDKLLAENVTADKQAAGPQILIYHTHSLEAYADSAPGDVSQTVVGVGDYLTSLLTQQYGWSVLHHRETYDTDRDYAYSCAAPAVQQLMDDNPSIQVVIDLHRDGIAETTHLVTEQNGKQMAKIMFFNGLCYSTSTGTLASYPNPYLDQNLALSFQMQLAANEYYPDFTRRIYLKAWRYNMHFCPKSMLIEVGAQTNTLEEAMNAMEPLADILDKVLTGTAR</sequence>
<evidence type="ECO:0000313" key="2">
    <source>
        <dbReference type="EMBL" id="MST74839.1"/>
    </source>
</evidence>
<feature type="compositionally biased region" description="Low complexity" evidence="1">
    <location>
        <begin position="49"/>
        <end position="60"/>
    </location>
</feature>
<comment type="caution">
    <text evidence="2">The sequence shown here is derived from an EMBL/GenBank/DDBJ whole genome shotgun (WGS) entry which is preliminary data.</text>
</comment>
<dbReference type="Proteomes" id="UP000474024">
    <property type="component" value="Unassembled WGS sequence"/>
</dbReference>
<proteinExistence type="predicted"/>
<name>A0A6L5YS95_9FIRM</name>
<protein>
    <submittedName>
        <fullName evidence="2">Stage II sporulation protein P</fullName>
    </submittedName>
</protein>